<evidence type="ECO:0000256" key="4">
    <source>
        <dbReference type="ARBA" id="ARBA00022448"/>
    </source>
</evidence>
<evidence type="ECO:0000256" key="16">
    <source>
        <dbReference type="SAM" id="MobiDB-lite"/>
    </source>
</evidence>
<dbReference type="PROSITE" id="PS50082">
    <property type="entry name" value="WD_REPEATS_2"/>
    <property type="match status" value="4"/>
</dbReference>
<protein>
    <recommendedName>
        <fullName evidence="14">Beta'-coat protein</fullName>
    </recommendedName>
</protein>
<evidence type="ECO:0000256" key="11">
    <source>
        <dbReference type="ARBA" id="ARBA00023136"/>
    </source>
</evidence>
<comment type="subcellular location">
    <subcellularLocation>
        <location evidence="2">Cytoplasmic vesicle</location>
        <location evidence="2">COPI-coated vesicle membrane</location>
        <topology evidence="2">Peripheral membrane protein</topology>
        <orientation evidence="2">Cytoplasmic side</orientation>
    </subcellularLocation>
    <subcellularLocation>
        <location evidence="1">Golgi apparatus membrane</location>
        <topology evidence="1">Peripheral membrane protein</topology>
        <orientation evidence="1">Cytoplasmic side</orientation>
    </subcellularLocation>
</comment>
<evidence type="ECO:0000256" key="12">
    <source>
        <dbReference type="ARBA" id="ARBA00023329"/>
    </source>
</evidence>
<dbReference type="InterPro" id="IPR036322">
    <property type="entry name" value="WD40_repeat_dom_sf"/>
</dbReference>
<dbReference type="InterPro" id="IPR056176">
    <property type="entry name" value="TPR_COPA_B"/>
</dbReference>
<evidence type="ECO:0000256" key="6">
    <source>
        <dbReference type="ARBA" id="ARBA00022574"/>
    </source>
</evidence>
<dbReference type="GO" id="GO:0030126">
    <property type="term" value="C:COPI vesicle coat"/>
    <property type="evidence" value="ECO:0007669"/>
    <property type="project" value="TreeGrafter"/>
</dbReference>
<evidence type="ECO:0000256" key="14">
    <source>
        <dbReference type="ARBA" id="ARBA00032920"/>
    </source>
</evidence>
<evidence type="ECO:0000256" key="3">
    <source>
        <dbReference type="ARBA" id="ARBA00010844"/>
    </source>
</evidence>
<dbReference type="GO" id="GO:0006891">
    <property type="term" value="P:intra-Golgi vesicle-mediated transport"/>
    <property type="evidence" value="ECO:0007669"/>
    <property type="project" value="TreeGrafter"/>
</dbReference>
<dbReference type="FunFam" id="2.130.10.10:FF:000016">
    <property type="entry name" value="Coatomer alpha subunit, putative"/>
    <property type="match status" value="1"/>
</dbReference>
<evidence type="ECO:0000256" key="9">
    <source>
        <dbReference type="ARBA" id="ARBA00022927"/>
    </source>
</evidence>
<feature type="domain" description="COPA/B second beta-propeller" evidence="17">
    <location>
        <begin position="859"/>
        <end position="1121"/>
    </location>
</feature>
<feature type="repeat" description="WD" evidence="15">
    <location>
        <begin position="721"/>
        <end position="764"/>
    </location>
</feature>
<evidence type="ECO:0000256" key="8">
    <source>
        <dbReference type="ARBA" id="ARBA00022892"/>
    </source>
</evidence>
<evidence type="ECO:0000256" key="7">
    <source>
        <dbReference type="ARBA" id="ARBA00022737"/>
    </source>
</evidence>
<keyword evidence="11" id="KW-0472">Membrane</keyword>
<keyword evidence="10" id="KW-0333">Golgi apparatus</keyword>
<evidence type="ECO:0000313" key="19">
    <source>
        <dbReference type="EMBL" id="CAE6487886.1"/>
    </source>
</evidence>
<keyword evidence="7" id="KW-0677">Repeat</keyword>
<dbReference type="Gene3D" id="1.25.40.470">
    <property type="match status" value="1"/>
</dbReference>
<dbReference type="PROSITE" id="PS50294">
    <property type="entry name" value="WD_REPEATS_REGION"/>
    <property type="match status" value="4"/>
</dbReference>
<dbReference type="PANTHER" id="PTHR19876:SF2">
    <property type="entry name" value="COATOMER SUBUNIT BETA"/>
    <property type="match status" value="1"/>
</dbReference>
<dbReference type="GO" id="GO:0005198">
    <property type="term" value="F:structural molecule activity"/>
    <property type="evidence" value="ECO:0007669"/>
    <property type="project" value="InterPro"/>
</dbReference>
<dbReference type="GO" id="GO:0006890">
    <property type="term" value="P:retrograde vesicle-mediated transport, Golgi to endoplasmic reticulum"/>
    <property type="evidence" value="ECO:0007669"/>
    <property type="project" value="TreeGrafter"/>
</dbReference>
<gene>
    <name evidence="19" type="ORF">RDB_LOCUS105871</name>
</gene>
<reference evidence="19" key="1">
    <citation type="submission" date="2021-01" db="EMBL/GenBank/DDBJ databases">
        <authorList>
            <person name="Kaushik A."/>
        </authorList>
    </citation>
    <scope>NUCLEOTIDE SEQUENCE</scope>
    <source>
        <strain evidence="19">AG3-1AP</strain>
    </source>
</reference>
<proteinExistence type="inferred from homology"/>
<evidence type="ECO:0000256" key="15">
    <source>
        <dbReference type="PROSITE-ProRule" id="PRU00221"/>
    </source>
</evidence>
<feature type="compositionally biased region" description="Basic and acidic residues" evidence="16">
    <location>
        <begin position="17"/>
        <end position="33"/>
    </location>
</feature>
<evidence type="ECO:0000256" key="13">
    <source>
        <dbReference type="ARBA" id="ARBA00025536"/>
    </source>
</evidence>
<keyword evidence="6 15" id="KW-0853">WD repeat</keyword>
<comment type="caution">
    <text evidence="19">The sequence shown here is derived from an EMBL/GenBank/DDBJ whole genome shotgun (WGS) entry which is preliminary data.</text>
</comment>
<dbReference type="CDD" id="cd22947">
    <property type="entry name" value="Coatomer_WDAD_beta-like"/>
    <property type="match status" value="1"/>
</dbReference>
<dbReference type="PANTHER" id="PTHR19876">
    <property type="entry name" value="COATOMER"/>
    <property type="match status" value="1"/>
</dbReference>
<feature type="compositionally biased region" description="Basic and acidic residues" evidence="16">
    <location>
        <begin position="1356"/>
        <end position="1369"/>
    </location>
</feature>
<dbReference type="Pfam" id="PF23953">
    <property type="entry name" value="TPR_COPA_B"/>
    <property type="match status" value="1"/>
</dbReference>
<dbReference type="InterPro" id="IPR001680">
    <property type="entry name" value="WD40_rpt"/>
</dbReference>
<dbReference type="GO" id="GO:0006888">
    <property type="term" value="P:endoplasmic reticulum to Golgi vesicle-mediated transport"/>
    <property type="evidence" value="ECO:0007669"/>
    <property type="project" value="TreeGrafter"/>
</dbReference>
<evidence type="ECO:0000259" key="17">
    <source>
        <dbReference type="Pfam" id="PF04053"/>
    </source>
</evidence>
<name>A0A8H3CPK8_9AGAM</name>
<dbReference type="EMBL" id="CAJMWV010003786">
    <property type="protein sequence ID" value="CAE6487886.1"/>
    <property type="molecule type" value="Genomic_DNA"/>
</dbReference>
<dbReference type="Gene3D" id="1.20.1280.50">
    <property type="match status" value="1"/>
</dbReference>
<dbReference type="Proteomes" id="UP000663831">
    <property type="component" value="Unassembled WGS sequence"/>
</dbReference>
<comment type="function">
    <text evidence="13">The coatomer is a cytosolic protein complex that binds to dilysine motifs and reversibly associates with Golgi non-clathrin-coated vesicles, which further mediate biosynthetic protein transport from the ER, via the Golgi up to the trans Golgi network. Coatomer complex is required for budding from Golgi membranes, and is essential for the retrograde Golgi-to-ER transport of dilysine-tagged proteins.</text>
</comment>
<dbReference type="GO" id="GO:0006886">
    <property type="term" value="P:intracellular protein transport"/>
    <property type="evidence" value="ECO:0007669"/>
    <property type="project" value="InterPro"/>
</dbReference>
<dbReference type="InterPro" id="IPR015943">
    <property type="entry name" value="WD40/YVTN_repeat-like_dom_sf"/>
</dbReference>
<evidence type="ECO:0000256" key="1">
    <source>
        <dbReference type="ARBA" id="ARBA00004255"/>
    </source>
</evidence>
<keyword evidence="9" id="KW-0653">Protein transport</keyword>
<dbReference type="InterPro" id="IPR006692">
    <property type="entry name" value="Beta-prop_COPA/B_2nd"/>
</dbReference>
<keyword evidence="12" id="KW-0968">Cytoplasmic vesicle</keyword>
<accession>A0A8H3CPK8</accession>
<feature type="repeat" description="WD" evidence="15">
    <location>
        <begin position="635"/>
        <end position="667"/>
    </location>
</feature>
<dbReference type="SUPFAM" id="SSF81383">
    <property type="entry name" value="F-box domain"/>
    <property type="match status" value="1"/>
</dbReference>
<dbReference type="InterPro" id="IPR050844">
    <property type="entry name" value="Coatomer_complex_subunit"/>
</dbReference>
<dbReference type="FunFam" id="1.25.40.470:FF:000001">
    <property type="entry name" value="Coatomer subunit beta"/>
    <property type="match status" value="1"/>
</dbReference>
<comment type="similarity">
    <text evidence="3">Belongs to the WD repeat COPB2 family.</text>
</comment>
<dbReference type="SUPFAM" id="SSF50978">
    <property type="entry name" value="WD40 repeat-like"/>
    <property type="match status" value="2"/>
</dbReference>
<dbReference type="Pfam" id="PF04053">
    <property type="entry name" value="B-prop_COPA_B_2nd"/>
    <property type="match status" value="1"/>
</dbReference>
<dbReference type="Gene3D" id="2.130.10.10">
    <property type="entry name" value="YVTN repeat-like/Quinoprotein amine dehydrogenase"/>
    <property type="match status" value="2"/>
</dbReference>
<dbReference type="CDD" id="cd00200">
    <property type="entry name" value="WD40"/>
    <property type="match status" value="1"/>
</dbReference>
<evidence type="ECO:0000256" key="10">
    <source>
        <dbReference type="ARBA" id="ARBA00023034"/>
    </source>
</evidence>
<dbReference type="PRINTS" id="PR00320">
    <property type="entry name" value="GPROTEINBRPT"/>
</dbReference>
<feature type="domain" description="COPA/B TPR" evidence="18">
    <location>
        <begin position="1138"/>
        <end position="1321"/>
    </location>
</feature>
<evidence type="ECO:0000259" key="18">
    <source>
        <dbReference type="Pfam" id="PF23953"/>
    </source>
</evidence>
<evidence type="ECO:0000256" key="5">
    <source>
        <dbReference type="ARBA" id="ARBA00022490"/>
    </source>
</evidence>
<dbReference type="InterPro" id="IPR036047">
    <property type="entry name" value="F-box-like_dom_sf"/>
</dbReference>
<feature type="region of interest" description="Disordered" evidence="16">
    <location>
        <begin position="1"/>
        <end position="57"/>
    </location>
</feature>
<evidence type="ECO:0000313" key="20">
    <source>
        <dbReference type="Proteomes" id="UP000663831"/>
    </source>
</evidence>
<organism evidence="19 20">
    <name type="scientific">Rhizoctonia solani</name>
    <dbReference type="NCBI Taxonomy" id="456999"/>
    <lineage>
        <taxon>Eukaryota</taxon>
        <taxon>Fungi</taxon>
        <taxon>Dikarya</taxon>
        <taxon>Basidiomycota</taxon>
        <taxon>Agaricomycotina</taxon>
        <taxon>Agaricomycetes</taxon>
        <taxon>Cantharellales</taxon>
        <taxon>Ceratobasidiaceae</taxon>
        <taxon>Rhizoctonia</taxon>
    </lineage>
</organism>
<keyword evidence="5" id="KW-0963">Cytoplasm</keyword>
<feature type="repeat" description="WD" evidence="15">
    <location>
        <begin position="678"/>
        <end position="720"/>
    </location>
</feature>
<sequence>MSIRRALGRSFTFPTNRRREDEGKWGDPRRAPFPEDQGEEHQPPGLILVNSPDSRSPPIITEAEQIQALREEIYQHELAESQLRVALSETRAQKHLAIARLHSLVRTPANRLSSHILEQIFGLVDPMTLEWGVMLVCKRWRRLALSLPELWSWVDLMRGPGCTKAYVKRAKGLPLTIALDLPDLQQSDQVSIALSNLKRPGEGDMLRSHQIERLFAPVLPHISTWTALHIRTPDVLGMQAVLSICAKAGGTKALQSLELIISRSNTGTDFVGVEQALNLENETLESVVLVNMAWQWSPYALGSVQSLSISLLNQRVYDLPSYFGTLVGAASLQSLTITISPHAELNVPDISGPSIVLPFLSHLALNGSIPPTLLRLFNTPKLRRLDMNLAKRTGTPRLPRGHRITDLRLDGAMPNIKLLQCLPELVKLEVGRHIPGRFLDALTRDPERTPIAPGALVPFPAPTQEDEEILCPLLDTLTLRGCKRISRETIERLVERRAGSLRRVRMFECEGIGLKGELRRTGTWIPNKSKKQNTDVVVSRSTMLLDVNRKLFARSDRVKSVDLHPTEPWLLTGLYNGQVNIYNTETSALIKTFEVAEVPVRCVRFVTRKSWFVAGSDDFQLRAFNYNTHEKVAAFEAHPDYIRCLCVHPVASLVLTGSDDMTIKAWDWDKGWKCVQLYEGHTHYIMNIAINPKDPNTFASACLDRTVKIWSLGNATPNFTLDAHEKGVNYVEYYHGADKPYIVTTGDDRTVKVWDYHAKSCIQTLEGHTANVSFAIFHPLLPVIVSGSEDGTVKIWHANTYRLENTLSYSLERAWCVGYKRSSNDVAVGFDEGVVVVKLGREEPSFSMDQAGKIVFARNNEVMGANLQTAQEDPTPDGQKLPLAPRELGSTEIFPSTIAHSPNGRFVAVCGDNEYIIYTALAWRNKAFGQGTAFAWAEDSNTYAVLEGKQRVKVFKNFKEKPGAGLKGLGGWAIDGLHGGTLLSARSGAGFVVFWDWESGEIVRRIEADAKNIYWSPNGTLVAITSDDSFYVLRFDRDAYIAALEQGPVGDEGVEDAFELVAEVPEFVKTAKWVGDCFVYTNSANRLSYVVGSQTHTVQQFDSPMFVLGYMPAHNRIYVVDQAMNIFGYSLALALVEYQTAILRGDTEAAAELLPTIPQDQRNKVARFLESQDKKELALQVSTDPDHKFDLAIQLDDLTTALAIAQQTPSPENEIKWKAVGDRALAAWKFNLAKECFEKAGDTSSLLLLLLASADREGLKALSGVAAEKGQNNIAFASLLQLGDAKACAELLVKTDRAPEAALFARTYVPSYASTAARAWRDDLDSKNKPKISDMIVNPDDNPELFEEGWEAALAREEGRDVQEGKEEQPQDENEAESRLRQKQLRAAEQPGESDISIARADRSIEGIAHLNSDKPLVQTKSKRLDLRTGLGKIDVEVIMEGHERLGLEAIGEKREASVSVKITRISQASRFDLVIQTPGDIDIGLPLDFTGLLTYEHAKPGYFSERAQTILGPDAEHVEYLPDGSTRRKLGNLARVAGELVGDTVLVRCEHEDAQIRVMMWDEEVGS</sequence>
<dbReference type="InterPro" id="IPR020472">
    <property type="entry name" value="WD40_PAC1"/>
</dbReference>
<dbReference type="Pfam" id="PF00400">
    <property type="entry name" value="WD40"/>
    <property type="match status" value="5"/>
</dbReference>
<keyword evidence="4" id="KW-0813">Transport</keyword>
<keyword evidence="8" id="KW-0931">ER-Golgi transport</keyword>
<feature type="region of interest" description="Disordered" evidence="16">
    <location>
        <begin position="1356"/>
        <end position="1395"/>
    </location>
</feature>
<feature type="non-terminal residue" evidence="19">
    <location>
        <position position="1"/>
    </location>
</feature>
<evidence type="ECO:0000256" key="2">
    <source>
        <dbReference type="ARBA" id="ARBA00004347"/>
    </source>
</evidence>
<dbReference type="GO" id="GO:0000139">
    <property type="term" value="C:Golgi membrane"/>
    <property type="evidence" value="ECO:0007669"/>
    <property type="project" value="UniProtKB-SubCell"/>
</dbReference>
<feature type="repeat" description="WD" evidence="15">
    <location>
        <begin position="765"/>
        <end position="806"/>
    </location>
</feature>
<dbReference type="SMART" id="SM00320">
    <property type="entry name" value="WD40"/>
    <property type="match status" value="7"/>
</dbReference>